<dbReference type="Proteomes" id="UP000180194">
    <property type="component" value="Unassembled WGS sequence"/>
</dbReference>
<keyword evidence="4 8" id="KW-0812">Transmembrane</keyword>
<comment type="caution">
    <text evidence="11">The sequence shown here is derived from an EMBL/GenBank/DDBJ whole genome shotgun (WGS) entry which is preliminary data.</text>
</comment>
<feature type="transmembrane region" description="Helical" evidence="8">
    <location>
        <begin position="145"/>
        <end position="167"/>
    </location>
</feature>
<evidence type="ECO:0000256" key="7">
    <source>
        <dbReference type="ARBA" id="ARBA00023136"/>
    </source>
</evidence>
<name>A0ABX3CKK6_9BACI</name>
<dbReference type="Pfam" id="PF16916">
    <property type="entry name" value="ZT_dimer"/>
    <property type="match status" value="1"/>
</dbReference>
<keyword evidence="12" id="KW-1185">Reference proteome</keyword>
<evidence type="ECO:0000256" key="3">
    <source>
        <dbReference type="ARBA" id="ARBA00022448"/>
    </source>
</evidence>
<dbReference type="SUPFAM" id="SSF160240">
    <property type="entry name" value="Cation efflux protein cytoplasmic domain-like"/>
    <property type="match status" value="1"/>
</dbReference>
<dbReference type="InterPro" id="IPR027470">
    <property type="entry name" value="Cation_efflux_CTD"/>
</dbReference>
<dbReference type="Pfam" id="PF01545">
    <property type="entry name" value="Cation_efflux"/>
    <property type="match status" value="1"/>
</dbReference>
<keyword evidence="5 8" id="KW-1133">Transmembrane helix</keyword>
<dbReference type="RefSeq" id="WP_009335622.1">
    <property type="nucleotide sequence ID" value="NZ_JAMAWK010000009.1"/>
</dbReference>
<gene>
    <name evidence="11" type="ORF">BBV17_27750</name>
</gene>
<feature type="transmembrane region" description="Helical" evidence="8">
    <location>
        <begin position="114"/>
        <end position="133"/>
    </location>
</feature>
<keyword evidence="3" id="KW-0813">Transport</keyword>
<keyword evidence="7 8" id="KW-0472">Membrane</keyword>
<dbReference type="NCBIfam" id="TIGR01297">
    <property type="entry name" value="CDF"/>
    <property type="match status" value="1"/>
</dbReference>
<evidence type="ECO:0000256" key="6">
    <source>
        <dbReference type="ARBA" id="ARBA00023065"/>
    </source>
</evidence>
<sequence>MSAKNTKTQRNMGLAFFLNLGFTIIEIIGGFLTGSIAIISDAVHDLGDSISIGVSWYLQKKSEKGADSHFTFGHKRLSLMGALLNAAVLLAGSIYVLYEAGKRLFNPVNPNSEGMLWLAILGIAVNGFAAYRLKKGDDGLNQKILSWHLIEDVLGWVAVLIVSIIMLFKDIPILDPLLSIGITFYILYHVIKNLKETLGILLDKVPKGINTNILEEKIRGISSIEGLHHLHIWSIDGKEHAFSVHLEVPYDTERDSIVNIKNKIREHLKELKVAHITIQFDFSGESCEKKE</sequence>
<feature type="domain" description="Cation efflux protein cytoplasmic" evidence="10">
    <location>
        <begin position="206"/>
        <end position="281"/>
    </location>
</feature>
<dbReference type="EMBL" id="MBRJ01000053">
    <property type="protein sequence ID" value="OHX42007.1"/>
    <property type="molecule type" value="Genomic_DNA"/>
</dbReference>
<evidence type="ECO:0000313" key="11">
    <source>
        <dbReference type="EMBL" id="OHX42007.1"/>
    </source>
</evidence>
<feature type="transmembrane region" description="Helical" evidence="8">
    <location>
        <begin position="173"/>
        <end position="191"/>
    </location>
</feature>
<comment type="similarity">
    <text evidence="2">Belongs to the cation diffusion facilitator (CDF) transporter (TC 2.A.4) family. SLC30A subfamily.</text>
</comment>
<evidence type="ECO:0000256" key="5">
    <source>
        <dbReference type="ARBA" id="ARBA00022989"/>
    </source>
</evidence>
<feature type="transmembrane region" description="Helical" evidence="8">
    <location>
        <begin position="79"/>
        <end position="98"/>
    </location>
</feature>
<reference evidence="11 12" key="1">
    <citation type="submission" date="2016-07" db="EMBL/GenBank/DDBJ databases">
        <title>Bacillus oceanisediminis whole genome.</title>
        <authorList>
            <person name="Pal Y."/>
            <person name="Verma A."/>
            <person name="Mual P."/>
            <person name="Srinivasan K."/>
        </authorList>
    </citation>
    <scope>NUCLEOTIDE SEQUENCE [LARGE SCALE GENOMIC DNA]</scope>
    <source>
        <strain evidence="11 12">Bhandara28</strain>
    </source>
</reference>
<evidence type="ECO:0000256" key="8">
    <source>
        <dbReference type="SAM" id="Phobius"/>
    </source>
</evidence>
<evidence type="ECO:0000256" key="1">
    <source>
        <dbReference type="ARBA" id="ARBA00004141"/>
    </source>
</evidence>
<dbReference type="PANTHER" id="PTHR11562:SF17">
    <property type="entry name" value="RE54080P-RELATED"/>
    <property type="match status" value="1"/>
</dbReference>
<evidence type="ECO:0000256" key="2">
    <source>
        <dbReference type="ARBA" id="ARBA00008873"/>
    </source>
</evidence>
<feature type="transmembrane region" description="Helical" evidence="8">
    <location>
        <begin position="12"/>
        <end position="32"/>
    </location>
</feature>
<dbReference type="InterPro" id="IPR050681">
    <property type="entry name" value="CDF/SLC30A"/>
</dbReference>
<dbReference type="InterPro" id="IPR027469">
    <property type="entry name" value="Cation_efflux_TMD_sf"/>
</dbReference>
<dbReference type="InterPro" id="IPR036837">
    <property type="entry name" value="Cation_efflux_CTD_sf"/>
</dbReference>
<evidence type="ECO:0000259" key="10">
    <source>
        <dbReference type="Pfam" id="PF16916"/>
    </source>
</evidence>
<comment type="subcellular location">
    <subcellularLocation>
        <location evidence="1">Membrane</location>
        <topology evidence="1">Multi-pass membrane protein</topology>
    </subcellularLocation>
</comment>
<dbReference type="InterPro" id="IPR058533">
    <property type="entry name" value="Cation_efflux_TM"/>
</dbReference>
<organism evidence="11 12">
    <name type="scientific">Cytobacillus oceanisediminis</name>
    <dbReference type="NCBI Taxonomy" id="665099"/>
    <lineage>
        <taxon>Bacteria</taxon>
        <taxon>Bacillati</taxon>
        <taxon>Bacillota</taxon>
        <taxon>Bacilli</taxon>
        <taxon>Bacillales</taxon>
        <taxon>Bacillaceae</taxon>
        <taxon>Cytobacillus</taxon>
    </lineage>
</organism>
<dbReference type="InterPro" id="IPR002524">
    <property type="entry name" value="Cation_efflux"/>
</dbReference>
<dbReference type="PANTHER" id="PTHR11562">
    <property type="entry name" value="CATION EFFLUX PROTEIN/ ZINC TRANSPORTER"/>
    <property type="match status" value="1"/>
</dbReference>
<evidence type="ECO:0000313" key="12">
    <source>
        <dbReference type="Proteomes" id="UP000180194"/>
    </source>
</evidence>
<dbReference type="SUPFAM" id="SSF161111">
    <property type="entry name" value="Cation efflux protein transmembrane domain-like"/>
    <property type="match status" value="1"/>
</dbReference>
<evidence type="ECO:0000259" key="9">
    <source>
        <dbReference type="Pfam" id="PF01545"/>
    </source>
</evidence>
<protein>
    <submittedName>
        <fullName evidence="11">Cobalt transporter</fullName>
    </submittedName>
</protein>
<feature type="transmembrane region" description="Helical" evidence="8">
    <location>
        <begin position="38"/>
        <end position="58"/>
    </location>
</feature>
<keyword evidence="6" id="KW-0406">Ion transport</keyword>
<proteinExistence type="inferred from homology"/>
<feature type="domain" description="Cation efflux protein transmembrane" evidence="9">
    <location>
        <begin position="14"/>
        <end position="202"/>
    </location>
</feature>
<accession>A0ABX3CKK6</accession>
<evidence type="ECO:0000256" key="4">
    <source>
        <dbReference type="ARBA" id="ARBA00022692"/>
    </source>
</evidence>
<dbReference type="Gene3D" id="1.20.1510.10">
    <property type="entry name" value="Cation efflux protein transmembrane domain"/>
    <property type="match status" value="1"/>
</dbReference>